<dbReference type="InterPro" id="IPR003347">
    <property type="entry name" value="JmjC_dom"/>
</dbReference>
<dbReference type="Proteomes" id="UP000294546">
    <property type="component" value="Unassembled WGS sequence"/>
</dbReference>
<sequence>MNYADIKVIEYRYGEESELEREIYKSKTPLLIKISDFPDDFDLDYYINSHNGKTSYTRYDEHKNIIQSSSAKLKDVLSWIKEDQPVRIFGQMYPEHINEKLVDKIPLWRKIPFRPRYFKPSLGKALYFFGGKGSVTKMHYDRERNSNLHVCLHGKKRVLLLDESESRHIYKTPLKSDSVVDFKQPFDKSKRHYPDLAKATCYDVILSPGDMVYMPKHCWHYIEYIEHNVSATFAFYPKRIDQILGTLSGVFYLGFSFQGLGLDKTQTYKNFSKRYIHARGLKRLFLQFVEKLAFVALFPVCLYSTIHKFVILKKRPY</sequence>
<feature type="domain" description="JmjC" evidence="2">
    <location>
        <begin position="94"/>
        <end position="252"/>
    </location>
</feature>
<evidence type="ECO:0000259" key="2">
    <source>
        <dbReference type="PROSITE" id="PS51184"/>
    </source>
</evidence>
<gene>
    <name evidence="3" type="ORF">CLV83_0825</name>
</gene>
<feature type="transmembrane region" description="Helical" evidence="1">
    <location>
        <begin position="284"/>
        <end position="306"/>
    </location>
</feature>
<dbReference type="PANTHER" id="PTHR12461:SF105">
    <property type="entry name" value="HYPOXIA-INDUCIBLE FACTOR 1-ALPHA INHIBITOR"/>
    <property type="match status" value="1"/>
</dbReference>
<dbReference type="AlphaFoldDB" id="A0A4R1GNC0"/>
<dbReference type="InterPro" id="IPR041667">
    <property type="entry name" value="Cupin_8"/>
</dbReference>
<dbReference type="SUPFAM" id="SSF51197">
    <property type="entry name" value="Clavaminate synthase-like"/>
    <property type="match status" value="1"/>
</dbReference>
<accession>A0A4R1GNC0</accession>
<dbReference type="RefSeq" id="WP_132287881.1">
    <property type="nucleotide sequence ID" value="NZ_SMFU01000007.1"/>
</dbReference>
<keyword evidence="1" id="KW-0812">Transmembrane</keyword>
<dbReference type="OrthoDB" id="479699at2"/>
<dbReference type="EMBL" id="SMFU01000007">
    <property type="protein sequence ID" value="TCK08733.1"/>
    <property type="molecule type" value="Genomic_DNA"/>
</dbReference>
<reference evidence="3 4" key="1">
    <citation type="submission" date="2019-03" db="EMBL/GenBank/DDBJ databases">
        <title>Genomic Encyclopedia of Archaeal and Bacterial Type Strains, Phase II (KMG-II): from individual species to whole genera.</title>
        <authorList>
            <person name="Goeker M."/>
        </authorList>
    </citation>
    <scope>NUCLEOTIDE SEQUENCE [LARGE SCALE GENOMIC DNA]</scope>
    <source>
        <strain evidence="3 4">DSM 27697</strain>
    </source>
</reference>
<dbReference type="PROSITE" id="PS51184">
    <property type="entry name" value="JMJC"/>
    <property type="match status" value="1"/>
</dbReference>
<keyword evidence="1" id="KW-1133">Transmembrane helix</keyword>
<organism evidence="3 4">
    <name type="scientific">Marinobacterium mangrovicola</name>
    <dbReference type="NCBI Taxonomy" id="1476959"/>
    <lineage>
        <taxon>Bacteria</taxon>
        <taxon>Pseudomonadati</taxon>
        <taxon>Pseudomonadota</taxon>
        <taxon>Gammaproteobacteria</taxon>
        <taxon>Oceanospirillales</taxon>
        <taxon>Oceanospirillaceae</taxon>
        <taxon>Marinobacterium</taxon>
    </lineage>
</organism>
<comment type="caution">
    <text evidence="3">The sequence shown here is derived from an EMBL/GenBank/DDBJ whole genome shotgun (WGS) entry which is preliminary data.</text>
</comment>
<evidence type="ECO:0000256" key="1">
    <source>
        <dbReference type="SAM" id="Phobius"/>
    </source>
</evidence>
<feature type="transmembrane region" description="Helical" evidence="1">
    <location>
        <begin position="243"/>
        <end position="263"/>
    </location>
</feature>
<keyword evidence="1" id="KW-0472">Membrane</keyword>
<keyword evidence="4" id="KW-1185">Reference proteome</keyword>
<evidence type="ECO:0000313" key="3">
    <source>
        <dbReference type="EMBL" id="TCK08733.1"/>
    </source>
</evidence>
<evidence type="ECO:0000313" key="4">
    <source>
        <dbReference type="Proteomes" id="UP000294546"/>
    </source>
</evidence>
<dbReference type="Pfam" id="PF13621">
    <property type="entry name" value="Cupin_8"/>
    <property type="match status" value="1"/>
</dbReference>
<name>A0A4R1GNC0_9GAMM</name>
<dbReference type="PANTHER" id="PTHR12461">
    <property type="entry name" value="HYPOXIA-INDUCIBLE FACTOR 1 ALPHA INHIBITOR-RELATED"/>
    <property type="match status" value="1"/>
</dbReference>
<proteinExistence type="predicted"/>
<protein>
    <submittedName>
        <fullName evidence="3">Cupin-like domain-containing protein</fullName>
    </submittedName>
</protein>
<dbReference type="SMART" id="SM00558">
    <property type="entry name" value="JmjC"/>
    <property type="match status" value="1"/>
</dbReference>
<dbReference type="Gene3D" id="2.60.120.650">
    <property type="entry name" value="Cupin"/>
    <property type="match status" value="1"/>
</dbReference>